<dbReference type="AlphaFoldDB" id="A0A7Z2MX25"/>
<dbReference type="InterPro" id="IPR013783">
    <property type="entry name" value="Ig-like_fold"/>
</dbReference>
<proteinExistence type="predicted"/>
<evidence type="ECO:0000313" key="2">
    <source>
        <dbReference type="EMBL" id="HAS6679814.1"/>
    </source>
</evidence>
<dbReference type="GO" id="GO:0071555">
    <property type="term" value="P:cell wall organization"/>
    <property type="evidence" value="ECO:0007669"/>
    <property type="project" value="InterPro"/>
</dbReference>
<sequence length="259" mass="29933">MMFRRDEMEFILTKLLLIATFLFVFISNANANSLLIWPIYPKITAETNATYLWMVNKGNVDSYLQVRIFKWGQNEGEDNYSNQNQLIATPPFVKIEPGEKQLIRILNQDEATAGKEYAYRVIIDELPPTHDPLTDSMENELAVKVRMRYSIPLFIYGKGLNNTQQQNKDSELWNGLQAQLIKKNNQRFIHIKNSGNHHVRLVNLQLDSPNKEPLMISEGLAGYILPEQYKVWPISYKNINNMSLSANIGGKRYKIPLTQ</sequence>
<dbReference type="Proteomes" id="UP000856022">
    <property type="component" value="Unassembled WGS sequence"/>
</dbReference>
<dbReference type="EMBL" id="DACQKT010000018">
    <property type="protein sequence ID" value="HAS6679814.1"/>
    <property type="molecule type" value="Genomic_DNA"/>
</dbReference>
<name>A0A7Z2MX25_VIBPH</name>
<accession>A0A7Z2MX25</accession>
<protein>
    <submittedName>
        <fullName evidence="2">Fimbria/pilus periplasmic chaperone</fullName>
    </submittedName>
    <submittedName>
        <fullName evidence="3">Molecular chaperone</fullName>
    </submittedName>
</protein>
<reference evidence="3 4" key="2">
    <citation type="submission" date="2018-12" db="EMBL/GenBank/DDBJ databases">
        <title>Genomic insights into the evolutionary origins and pathogenicity of five Vibrio parahaemolyticus strains isolated from the shrimp with acute hepatopancreatic necrosis disease (AHPND).</title>
        <authorList>
            <person name="Yang Q."/>
            <person name="Dong X."/>
            <person name="Xie G."/>
            <person name="Fu S."/>
            <person name="Zou P."/>
            <person name="Sun J."/>
            <person name="Wang Y."/>
            <person name="Huang J."/>
        </authorList>
    </citation>
    <scope>NUCLEOTIDE SEQUENCE [LARGE SCALE GENOMIC DNA]</scope>
    <source>
        <strain evidence="3 4">20160303005-1</strain>
    </source>
</reference>
<gene>
    <name evidence="3" type="ORF">EHC69_22035</name>
    <name evidence="2" type="ORF">I7278_23810</name>
</gene>
<organism evidence="2">
    <name type="scientific">Vibrio parahaemolyticus</name>
    <dbReference type="NCBI Taxonomy" id="670"/>
    <lineage>
        <taxon>Bacteria</taxon>
        <taxon>Pseudomonadati</taxon>
        <taxon>Pseudomonadota</taxon>
        <taxon>Gammaproteobacteria</taxon>
        <taxon>Vibrionales</taxon>
        <taxon>Vibrionaceae</taxon>
        <taxon>Vibrio</taxon>
    </lineage>
</organism>
<reference evidence="2" key="1">
    <citation type="journal article" date="2018" name="Genome Biol.">
        <title>SKESA: strategic k-mer extension for scrupulous assemblies.</title>
        <authorList>
            <person name="Souvorov A."/>
            <person name="Agarwala R."/>
            <person name="Lipman D.J."/>
        </authorList>
    </citation>
    <scope>NUCLEOTIDE SEQUENCE</scope>
    <source>
        <strain evidence="2">1930</strain>
    </source>
</reference>
<dbReference type="GO" id="GO:0030288">
    <property type="term" value="C:outer membrane-bounded periplasmic space"/>
    <property type="evidence" value="ECO:0007669"/>
    <property type="project" value="InterPro"/>
</dbReference>
<dbReference type="Pfam" id="PF00345">
    <property type="entry name" value="PapD_N"/>
    <property type="match status" value="1"/>
</dbReference>
<dbReference type="EMBL" id="CP034299">
    <property type="protein sequence ID" value="QHH11974.1"/>
    <property type="molecule type" value="Genomic_DNA"/>
</dbReference>
<evidence type="ECO:0000313" key="4">
    <source>
        <dbReference type="Proteomes" id="UP000464718"/>
    </source>
</evidence>
<feature type="domain" description="Pili assembly chaperone N-terminal" evidence="1">
    <location>
        <begin position="44"/>
        <end position="158"/>
    </location>
</feature>
<dbReference type="SUPFAM" id="SSF49354">
    <property type="entry name" value="PapD-like"/>
    <property type="match status" value="1"/>
</dbReference>
<dbReference type="Proteomes" id="UP000464718">
    <property type="component" value="Chromosome ii"/>
</dbReference>
<reference evidence="2" key="3">
    <citation type="submission" date="2019-12" db="EMBL/GenBank/DDBJ databases">
        <authorList>
            <consortium name="NCBI Pathogen Detection Project"/>
        </authorList>
    </citation>
    <scope>NUCLEOTIDE SEQUENCE</scope>
    <source>
        <strain evidence="2">1930</strain>
    </source>
</reference>
<evidence type="ECO:0000259" key="1">
    <source>
        <dbReference type="Pfam" id="PF00345"/>
    </source>
</evidence>
<dbReference type="InterPro" id="IPR008962">
    <property type="entry name" value="PapD-like_sf"/>
</dbReference>
<dbReference type="InterPro" id="IPR016147">
    <property type="entry name" value="Pili_assmbl_chaperone_N"/>
</dbReference>
<dbReference type="Gene3D" id="2.60.40.10">
    <property type="entry name" value="Immunoglobulins"/>
    <property type="match status" value="1"/>
</dbReference>
<dbReference type="InterPro" id="IPR050643">
    <property type="entry name" value="Periplasmic_pilus_chap"/>
</dbReference>
<evidence type="ECO:0000313" key="3">
    <source>
        <dbReference type="EMBL" id="QHH11974.1"/>
    </source>
</evidence>
<dbReference type="PANTHER" id="PTHR30251:SF4">
    <property type="entry name" value="SLR1668 PROTEIN"/>
    <property type="match status" value="1"/>
</dbReference>
<dbReference type="PANTHER" id="PTHR30251">
    <property type="entry name" value="PILUS ASSEMBLY CHAPERONE"/>
    <property type="match status" value="1"/>
</dbReference>